<protein>
    <recommendedName>
        <fullName evidence="20">Neuronal acetylcholine receptor subunit alpha-7</fullName>
    </recommendedName>
</protein>
<keyword evidence="10" id="KW-0675">Receptor</keyword>
<keyword evidence="19" id="KW-1185">Reference proteome</keyword>
<evidence type="ECO:0000256" key="6">
    <source>
        <dbReference type="ARBA" id="ARBA00023018"/>
    </source>
</evidence>
<dbReference type="InterPro" id="IPR006029">
    <property type="entry name" value="Neurotrans-gated_channel_TM"/>
</dbReference>
<dbReference type="PRINTS" id="PR00254">
    <property type="entry name" value="NICOTINICR"/>
</dbReference>
<evidence type="ECO:0000256" key="1">
    <source>
        <dbReference type="ARBA" id="ARBA00009237"/>
    </source>
</evidence>
<dbReference type="SUPFAM" id="SSF63712">
    <property type="entry name" value="Nicotinic receptor ligand binding domain-like"/>
    <property type="match status" value="2"/>
</dbReference>
<keyword evidence="5 15" id="KW-1133">Transmembrane helix</keyword>
<evidence type="ECO:0000256" key="12">
    <source>
        <dbReference type="ARBA" id="ARBA00023286"/>
    </source>
</evidence>
<reference evidence="18 19" key="1">
    <citation type="submission" date="2022-05" db="EMBL/GenBank/DDBJ databases">
        <authorList>
            <consortium name="Genoscope - CEA"/>
            <person name="William W."/>
        </authorList>
    </citation>
    <scope>NUCLEOTIDE SEQUENCE [LARGE SCALE GENOMIC DNA]</scope>
</reference>
<keyword evidence="8 15" id="KW-0472">Membrane</keyword>
<feature type="domain" description="Neurotransmitter-gated ion-channel ligand-binding" evidence="16">
    <location>
        <begin position="562"/>
        <end position="770"/>
    </location>
</feature>
<evidence type="ECO:0000256" key="14">
    <source>
        <dbReference type="ARBA" id="ARBA00034099"/>
    </source>
</evidence>
<dbReference type="AlphaFoldDB" id="A0AAU9WPW7"/>
<keyword evidence="12" id="KW-1071">Ligand-gated ion channel</keyword>
<evidence type="ECO:0000259" key="17">
    <source>
        <dbReference type="Pfam" id="PF02932"/>
    </source>
</evidence>
<comment type="similarity">
    <text evidence="1">Belongs to the ligand-gated ion channel (TC 1.A.9) family. Acetylcholine receptor (TC 1.A.9.1) subfamily.</text>
</comment>
<feature type="domain" description="Neurotransmitter-gated ion-channel transmembrane" evidence="17">
    <location>
        <begin position="254"/>
        <end position="543"/>
    </location>
</feature>
<evidence type="ECO:0000256" key="11">
    <source>
        <dbReference type="ARBA" id="ARBA00023180"/>
    </source>
</evidence>
<feature type="transmembrane region" description="Helical" evidence="15">
    <location>
        <begin position="279"/>
        <end position="300"/>
    </location>
</feature>
<keyword evidence="11" id="KW-0325">Glycoprotein</keyword>
<dbReference type="InterPro" id="IPR006201">
    <property type="entry name" value="Neur_channel"/>
</dbReference>
<evidence type="ECO:0000259" key="16">
    <source>
        <dbReference type="Pfam" id="PF02931"/>
    </source>
</evidence>
<feature type="domain" description="Neurotransmitter-gated ion-channel ligand-binding" evidence="16">
    <location>
        <begin position="38"/>
        <end position="247"/>
    </location>
</feature>
<dbReference type="InterPro" id="IPR036719">
    <property type="entry name" value="Neuro-gated_channel_TM_sf"/>
</dbReference>
<sequence length="1056" mass="121192">MTVSTRTFVGFLALIAAIFAVKGINGSWNMSLMENGEAKLREKLFKTGYNPELRPVLNRSSKVTVKLGVSLHQIIDVDEKNQLMQVSLWIRQTWFNPFLTWNSSHFEGVNQININANKVWIPDIYLYNNADANKDGALDRFKTKIVLSSNGRNMWLGPVLYTFSCKINVNFFPFDEQFCSMKFGSWTYDGYRLDIKMESDEGDTKKFVTNGEWDLIGLPAKRNEIVYVCCPEPYPDVTYTVHIRRRTTYYFVNLIIPCVLITSLTLLSFFLPPDSGERITLVITNLLAMTVFMLIVAEIMPATSEVIPLISIYYTGIMFEVALSLVATCLVLKCYYNNPSVVEMPMWVRTIVLNWMAKIFHVKIPAGLINVIEKHVQEQEAAQEEIDIERRSSTMPPTVAQRERCFTSIGEFYSKSRGSLQTAGRNRCRTFSSERDSSVDGETTQTTAGPKPLYFPFISSLRSINEDRPSAPNIQLSLDATMRELLLKQDSLLKNVRRLVHVMREKEESEIKREEWKLVASVIDACFFWVFMAVLLVSSLVIFLQAPNLVFEQNNSDNEEGRLWRKLFLSNYNPELRPVLNMSEKVTVELGVSLHQIIKVDEKNQLLQVSLWIRQSWFNPFLTWNKSDYEGMDQMNIKANKVWIPDIYLYNNADASQDGALDRFKTKIVLTSNGRNMWLSPVIYTFSCKINVNFFPFDEQLCSMKFGSWTFDGYRVDIVKEADEGDTKKYVSSGEWDLIGIPAQRNEIFYACCPQPYPDVTYTIHIRRRTIYYYVNMIVPCALITSLTLLSFFLPPDSGERITLVITNLLAMIVFMLIVAEIMPATSEVIPLISIYYTGIMFEVGLSLVATCLALKCHYNNPSVAEIPTWVRTIVLNWLAKFFRVKIPPGLVKVIKKHFEEKAEAREEIEFERRNSVLPPTGICRGSISRRTSTFSERRCSHASEAASTIGLPQLFNTCANCLETINEEHPTTDDSPPQNIPLSLEISMKEMLLKQDNLLKNVRRLVHYVRENEANEIKREEWKLVAAVIDACFFWLFMLTLIISTLAIFLQAPSY</sequence>
<dbReference type="Pfam" id="PF02931">
    <property type="entry name" value="Neur_chan_LBD"/>
    <property type="match status" value="2"/>
</dbReference>
<keyword evidence="6" id="KW-0770">Synapse</keyword>
<comment type="caution">
    <text evidence="18">The sequence shown here is derived from an EMBL/GenBank/DDBJ whole genome shotgun (WGS) entry which is preliminary data.</text>
</comment>
<dbReference type="FunFam" id="1.20.58.390:FF:000073">
    <property type="entry name" value="Neuronal acetylcholine receptor subunit alpha-9-II"/>
    <property type="match status" value="2"/>
</dbReference>
<proteinExistence type="inferred from homology"/>
<evidence type="ECO:0000313" key="18">
    <source>
        <dbReference type="EMBL" id="CAH3121767.1"/>
    </source>
</evidence>
<dbReference type="Gene3D" id="1.20.58.390">
    <property type="entry name" value="Neurotransmitter-gated ion-channel transmembrane domain"/>
    <property type="match status" value="4"/>
</dbReference>
<feature type="transmembrane region" description="Helical" evidence="15">
    <location>
        <begin position="312"/>
        <end position="336"/>
    </location>
</feature>
<evidence type="ECO:0000256" key="5">
    <source>
        <dbReference type="ARBA" id="ARBA00022989"/>
    </source>
</evidence>
<dbReference type="NCBIfam" id="TIGR00860">
    <property type="entry name" value="LIC"/>
    <property type="match status" value="2"/>
</dbReference>
<dbReference type="PRINTS" id="PR00252">
    <property type="entry name" value="NRIONCHANNEL"/>
</dbReference>
<keyword evidence="13 15" id="KW-0407">Ion channel</keyword>
<feature type="transmembrane region" description="Helical" evidence="15">
    <location>
        <begin position="802"/>
        <end position="823"/>
    </location>
</feature>
<feature type="domain" description="Neurotransmitter-gated ion-channel transmembrane" evidence="17">
    <location>
        <begin position="777"/>
        <end position="1050"/>
    </location>
</feature>
<feature type="transmembrane region" description="Helical" evidence="15">
    <location>
        <begin position="835"/>
        <end position="855"/>
    </location>
</feature>
<dbReference type="InterPro" id="IPR036734">
    <property type="entry name" value="Neur_chan_lig-bd_sf"/>
</dbReference>
<dbReference type="GO" id="GO:0022848">
    <property type="term" value="F:acetylcholine-gated monoatomic cation-selective channel activity"/>
    <property type="evidence" value="ECO:0007669"/>
    <property type="project" value="InterPro"/>
</dbReference>
<evidence type="ECO:0000256" key="15">
    <source>
        <dbReference type="RuleBase" id="RU000687"/>
    </source>
</evidence>
<dbReference type="Proteomes" id="UP001159428">
    <property type="component" value="Unassembled WGS sequence"/>
</dbReference>
<dbReference type="InterPro" id="IPR002394">
    <property type="entry name" value="Nicotinic_acetylcholine_rcpt"/>
</dbReference>
<keyword evidence="3" id="KW-1003">Cell membrane</keyword>
<dbReference type="Gene3D" id="2.70.170.10">
    <property type="entry name" value="Neurotransmitter-gated ion-channel ligand-binding domain"/>
    <property type="match status" value="2"/>
</dbReference>
<dbReference type="PANTHER" id="PTHR18945">
    <property type="entry name" value="NEUROTRANSMITTER GATED ION CHANNEL"/>
    <property type="match status" value="1"/>
</dbReference>
<feature type="transmembrane region" description="Helical" evidence="15">
    <location>
        <begin position="249"/>
        <end position="272"/>
    </location>
</feature>
<evidence type="ECO:0000256" key="10">
    <source>
        <dbReference type="ARBA" id="ARBA00023170"/>
    </source>
</evidence>
<dbReference type="FunFam" id="2.70.170.10:FF:000016">
    <property type="entry name" value="Nicotinic acetylcholine receptor subunit"/>
    <property type="match status" value="2"/>
</dbReference>
<dbReference type="SUPFAM" id="SSF90112">
    <property type="entry name" value="Neurotransmitter-gated ion-channel transmembrane pore"/>
    <property type="match status" value="2"/>
</dbReference>
<evidence type="ECO:0000256" key="9">
    <source>
        <dbReference type="ARBA" id="ARBA00023157"/>
    </source>
</evidence>
<accession>A0AAU9WPW7</accession>
<dbReference type="Pfam" id="PF02932">
    <property type="entry name" value="Neur_chan_memb"/>
    <property type="match status" value="2"/>
</dbReference>
<keyword evidence="7 15" id="KW-0406">Ion transport</keyword>
<dbReference type="GO" id="GO:0004888">
    <property type="term" value="F:transmembrane signaling receptor activity"/>
    <property type="evidence" value="ECO:0007669"/>
    <property type="project" value="InterPro"/>
</dbReference>
<name>A0AAU9WPW7_9CNID</name>
<dbReference type="EMBL" id="CALNXJ010000018">
    <property type="protein sequence ID" value="CAH3121767.1"/>
    <property type="molecule type" value="Genomic_DNA"/>
</dbReference>
<dbReference type="InterPro" id="IPR038050">
    <property type="entry name" value="Neuro_actylchol_rec"/>
</dbReference>
<dbReference type="CDD" id="cd18997">
    <property type="entry name" value="LGIC_ECD_nAChR"/>
    <property type="match status" value="2"/>
</dbReference>
<dbReference type="InterPro" id="IPR006202">
    <property type="entry name" value="Neur_chan_lig-bd"/>
</dbReference>
<dbReference type="InterPro" id="IPR018000">
    <property type="entry name" value="Neurotransmitter_ion_chnl_CS"/>
</dbReference>
<keyword evidence="2 15" id="KW-0813">Transport</keyword>
<evidence type="ECO:0000256" key="3">
    <source>
        <dbReference type="ARBA" id="ARBA00022475"/>
    </source>
</evidence>
<dbReference type="GO" id="GO:0045211">
    <property type="term" value="C:postsynaptic membrane"/>
    <property type="evidence" value="ECO:0007669"/>
    <property type="project" value="InterPro"/>
</dbReference>
<dbReference type="PROSITE" id="PS00236">
    <property type="entry name" value="NEUROTR_ION_CHANNEL"/>
    <property type="match status" value="2"/>
</dbReference>
<evidence type="ECO:0008006" key="20">
    <source>
        <dbReference type="Google" id="ProtNLM"/>
    </source>
</evidence>
<gene>
    <name evidence="18" type="ORF">PMEA_00008804</name>
</gene>
<evidence type="ECO:0000256" key="8">
    <source>
        <dbReference type="ARBA" id="ARBA00023136"/>
    </source>
</evidence>
<evidence type="ECO:0000256" key="2">
    <source>
        <dbReference type="ARBA" id="ARBA00022448"/>
    </source>
</evidence>
<evidence type="ECO:0000256" key="4">
    <source>
        <dbReference type="ARBA" id="ARBA00022692"/>
    </source>
</evidence>
<evidence type="ECO:0000313" key="19">
    <source>
        <dbReference type="Proteomes" id="UP001159428"/>
    </source>
</evidence>
<keyword evidence="9" id="KW-1015">Disulfide bond</keyword>
<evidence type="ECO:0000256" key="13">
    <source>
        <dbReference type="ARBA" id="ARBA00023303"/>
    </source>
</evidence>
<comment type="caution">
    <text evidence="15">Lacks conserved residue(s) required for the propagation of feature annotation.</text>
</comment>
<keyword evidence="4 15" id="KW-0812">Transmembrane</keyword>
<evidence type="ECO:0000256" key="7">
    <source>
        <dbReference type="ARBA" id="ARBA00023065"/>
    </source>
</evidence>
<dbReference type="CDD" id="cd19051">
    <property type="entry name" value="LGIC_TM_cation"/>
    <property type="match status" value="2"/>
</dbReference>
<comment type="subcellular location">
    <subcellularLocation>
        <location evidence="14">Synaptic cell membrane</location>
        <topology evidence="14">Multi-pass membrane protein</topology>
    </subcellularLocation>
</comment>
<feature type="transmembrane region" description="Helical" evidence="15">
    <location>
        <begin position="518"/>
        <end position="544"/>
    </location>
</feature>
<organism evidence="18 19">
    <name type="scientific">Pocillopora meandrina</name>
    <dbReference type="NCBI Taxonomy" id="46732"/>
    <lineage>
        <taxon>Eukaryota</taxon>
        <taxon>Metazoa</taxon>
        <taxon>Cnidaria</taxon>
        <taxon>Anthozoa</taxon>
        <taxon>Hexacorallia</taxon>
        <taxon>Scleractinia</taxon>
        <taxon>Astrocoeniina</taxon>
        <taxon>Pocilloporidae</taxon>
        <taxon>Pocillopora</taxon>
    </lineage>
</organism>
<feature type="transmembrane region" description="Helical" evidence="15">
    <location>
        <begin position="1025"/>
        <end position="1051"/>
    </location>
</feature>
<feature type="transmembrane region" description="Helical" evidence="15">
    <location>
        <begin position="771"/>
        <end position="795"/>
    </location>
</feature>